<dbReference type="GO" id="GO:0022857">
    <property type="term" value="F:transmembrane transporter activity"/>
    <property type="evidence" value="ECO:0007669"/>
    <property type="project" value="InterPro"/>
</dbReference>
<evidence type="ECO:0000256" key="5">
    <source>
        <dbReference type="ARBA" id="ARBA00022692"/>
    </source>
</evidence>
<dbReference type="InterPro" id="IPR018212">
    <property type="entry name" value="Na/solute_symporter_CS"/>
</dbReference>
<gene>
    <name evidence="9" type="ORF">METZ01_LOCUS245673</name>
</gene>
<dbReference type="PROSITE" id="PS00456">
    <property type="entry name" value="NA_SOLUT_SYMP_1"/>
    <property type="match status" value="1"/>
</dbReference>
<keyword evidence="4" id="KW-1003">Cell membrane</keyword>
<dbReference type="PROSITE" id="PS50283">
    <property type="entry name" value="NA_SOLUT_SYMP_3"/>
    <property type="match status" value="1"/>
</dbReference>
<feature type="transmembrane region" description="Helical" evidence="8">
    <location>
        <begin position="153"/>
        <end position="177"/>
    </location>
</feature>
<dbReference type="PANTHER" id="PTHR48086:SF7">
    <property type="entry name" value="SODIUM-SOLUTE SYMPORTER-RELATED"/>
    <property type="match status" value="1"/>
</dbReference>
<dbReference type="InterPro" id="IPR050277">
    <property type="entry name" value="Sodium:Solute_Symporter"/>
</dbReference>
<feature type="transmembrane region" description="Helical" evidence="8">
    <location>
        <begin position="44"/>
        <end position="67"/>
    </location>
</feature>
<evidence type="ECO:0000256" key="4">
    <source>
        <dbReference type="ARBA" id="ARBA00022475"/>
    </source>
</evidence>
<organism evidence="9">
    <name type="scientific">marine metagenome</name>
    <dbReference type="NCBI Taxonomy" id="408172"/>
    <lineage>
        <taxon>unclassified sequences</taxon>
        <taxon>metagenomes</taxon>
        <taxon>ecological metagenomes</taxon>
    </lineage>
</organism>
<evidence type="ECO:0000256" key="7">
    <source>
        <dbReference type="ARBA" id="ARBA00023136"/>
    </source>
</evidence>
<name>A0A382I0F3_9ZZZZ</name>
<keyword evidence="6 8" id="KW-1133">Transmembrane helix</keyword>
<dbReference type="EMBL" id="UINC01064295">
    <property type="protein sequence ID" value="SVB92819.1"/>
    <property type="molecule type" value="Genomic_DNA"/>
</dbReference>
<dbReference type="InterPro" id="IPR001734">
    <property type="entry name" value="Na/solute_symporter"/>
</dbReference>
<keyword evidence="3" id="KW-0813">Transport</keyword>
<comment type="subcellular location">
    <subcellularLocation>
        <location evidence="1">Membrane</location>
        <topology evidence="1">Multi-pass membrane protein</topology>
    </subcellularLocation>
</comment>
<evidence type="ECO:0000256" key="1">
    <source>
        <dbReference type="ARBA" id="ARBA00004141"/>
    </source>
</evidence>
<keyword evidence="7 8" id="KW-0472">Membrane</keyword>
<evidence type="ECO:0000256" key="8">
    <source>
        <dbReference type="SAM" id="Phobius"/>
    </source>
</evidence>
<feature type="non-terminal residue" evidence="9">
    <location>
        <position position="1"/>
    </location>
</feature>
<dbReference type="GO" id="GO:0046942">
    <property type="term" value="P:carboxylic acid transport"/>
    <property type="evidence" value="ECO:0007669"/>
    <property type="project" value="UniProtKB-ARBA"/>
</dbReference>
<feature type="non-terminal residue" evidence="9">
    <location>
        <position position="239"/>
    </location>
</feature>
<feature type="transmembrane region" description="Helical" evidence="8">
    <location>
        <begin position="184"/>
        <end position="208"/>
    </location>
</feature>
<dbReference type="PANTHER" id="PTHR48086">
    <property type="entry name" value="SODIUM/PROLINE SYMPORTER-RELATED"/>
    <property type="match status" value="1"/>
</dbReference>
<proteinExistence type="inferred from homology"/>
<evidence type="ECO:0000256" key="6">
    <source>
        <dbReference type="ARBA" id="ARBA00022989"/>
    </source>
</evidence>
<sequence length="239" mass="25822">VSTQEIIFTGVVVYLIIMLVVGILSAKQADSAENFMVAGRRMPIWICTATLVATWFGGSTMMGSSGAAYEGGFLRIIADPFGGALALFVVGFFFARIFRRLRLVTFIEFFENRFGITAATIAAIASIASGIGWTAGMLVAFGTVFETLTGVPLVWGISGGALIIFLYTAVGGMWAVAVTDFVQIIIIAIGLIVLLVTVLVDAGGWSTIVPQLPEHTFRMIPLEHSPEIWLNYLRAWLIF</sequence>
<feature type="transmembrane region" description="Helical" evidence="8">
    <location>
        <begin position="116"/>
        <end position="141"/>
    </location>
</feature>
<dbReference type="Pfam" id="PF00474">
    <property type="entry name" value="SSF"/>
    <property type="match status" value="1"/>
</dbReference>
<evidence type="ECO:0000313" key="9">
    <source>
        <dbReference type="EMBL" id="SVB92819.1"/>
    </source>
</evidence>
<reference evidence="9" key="1">
    <citation type="submission" date="2018-05" db="EMBL/GenBank/DDBJ databases">
        <authorList>
            <person name="Lanie J.A."/>
            <person name="Ng W.-L."/>
            <person name="Kazmierczak K.M."/>
            <person name="Andrzejewski T.M."/>
            <person name="Davidsen T.M."/>
            <person name="Wayne K.J."/>
            <person name="Tettelin H."/>
            <person name="Glass J.I."/>
            <person name="Rusch D."/>
            <person name="Podicherti R."/>
            <person name="Tsui H.-C.T."/>
            <person name="Winkler M.E."/>
        </authorList>
    </citation>
    <scope>NUCLEOTIDE SEQUENCE</scope>
</reference>
<accession>A0A382I0F3</accession>
<dbReference type="Gene3D" id="1.20.1730.10">
    <property type="entry name" value="Sodium/glucose cotransporter"/>
    <property type="match status" value="1"/>
</dbReference>
<dbReference type="GO" id="GO:0005886">
    <property type="term" value="C:plasma membrane"/>
    <property type="evidence" value="ECO:0007669"/>
    <property type="project" value="TreeGrafter"/>
</dbReference>
<evidence type="ECO:0000256" key="2">
    <source>
        <dbReference type="ARBA" id="ARBA00006434"/>
    </source>
</evidence>
<feature type="transmembrane region" description="Helical" evidence="8">
    <location>
        <begin position="6"/>
        <end position="24"/>
    </location>
</feature>
<keyword evidence="5 8" id="KW-0812">Transmembrane</keyword>
<comment type="similarity">
    <text evidence="2">Belongs to the sodium:solute symporter (SSF) (TC 2.A.21) family.</text>
</comment>
<dbReference type="AlphaFoldDB" id="A0A382I0F3"/>
<evidence type="ECO:0000256" key="3">
    <source>
        <dbReference type="ARBA" id="ARBA00022448"/>
    </source>
</evidence>
<feature type="transmembrane region" description="Helical" evidence="8">
    <location>
        <begin position="73"/>
        <end position="95"/>
    </location>
</feature>
<protein>
    <submittedName>
        <fullName evidence="9">Uncharacterized protein</fullName>
    </submittedName>
</protein>
<dbReference type="InterPro" id="IPR038377">
    <property type="entry name" value="Na/Glc_symporter_sf"/>
</dbReference>